<keyword evidence="2" id="KW-1185">Reference proteome</keyword>
<sequence>ELLFTRDCCSEGIIIAVRRYDGLTPIVMDREIYCQIHCDGVLGAVVGSLQRMTETIKW</sequence>
<evidence type="ECO:0000313" key="2">
    <source>
        <dbReference type="Proteomes" id="UP000823775"/>
    </source>
</evidence>
<evidence type="ECO:0000313" key="1">
    <source>
        <dbReference type="EMBL" id="MCD7468474.1"/>
    </source>
</evidence>
<proteinExistence type="predicted"/>
<dbReference type="Proteomes" id="UP000823775">
    <property type="component" value="Unassembled WGS sequence"/>
</dbReference>
<gene>
    <name evidence="1" type="ORF">HAX54_006710</name>
</gene>
<organism evidence="1 2">
    <name type="scientific">Datura stramonium</name>
    <name type="common">Jimsonweed</name>
    <name type="synonym">Common thornapple</name>
    <dbReference type="NCBI Taxonomy" id="4076"/>
    <lineage>
        <taxon>Eukaryota</taxon>
        <taxon>Viridiplantae</taxon>
        <taxon>Streptophyta</taxon>
        <taxon>Embryophyta</taxon>
        <taxon>Tracheophyta</taxon>
        <taxon>Spermatophyta</taxon>
        <taxon>Magnoliopsida</taxon>
        <taxon>eudicotyledons</taxon>
        <taxon>Gunneridae</taxon>
        <taxon>Pentapetalae</taxon>
        <taxon>asterids</taxon>
        <taxon>lamiids</taxon>
        <taxon>Solanales</taxon>
        <taxon>Solanaceae</taxon>
        <taxon>Solanoideae</taxon>
        <taxon>Datureae</taxon>
        <taxon>Datura</taxon>
    </lineage>
</organism>
<feature type="non-terminal residue" evidence="1">
    <location>
        <position position="58"/>
    </location>
</feature>
<protein>
    <submittedName>
        <fullName evidence="1">Uncharacterized protein</fullName>
    </submittedName>
</protein>
<reference evidence="1 2" key="1">
    <citation type="journal article" date="2021" name="BMC Genomics">
        <title>Datura genome reveals duplications of psychoactive alkaloid biosynthetic genes and high mutation rate following tissue culture.</title>
        <authorList>
            <person name="Rajewski A."/>
            <person name="Carter-House D."/>
            <person name="Stajich J."/>
            <person name="Litt A."/>
        </authorList>
    </citation>
    <scope>NUCLEOTIDE SEQUENCE [LARGE SCALE GENOMIC DNA]</scope>
    <source>
        <strain evidence="1">AR-01</strain>
    </source>
</reference>
<name>A0ABS8TD25_DATST</name>
<feature type="non-terminal residue" evidence="1">
    <location>
        <position position="1"/>
    </location>
</feature>
<dbReference type="EMBL" id="JACEIK010001340">
    <property type="protein sequence ID" value="MCD7468474.1"/>
    <property type="molecule type" value="Genomic_DNA"/>
</dbReference>
<comment type="caution">
    <text evidence="1">The sequence shown here is derived from an EMBL/GenBank/DDBJ whole genome shotgun (WGS) entry which is preliminary data.</text>
</comment>
<accession>A0ABS8TD25</accession>